<dbReference type="Proteomes" id="UP000265140">
    <property type="component" value="Chromosome 16"/>
</dbReference>
<dbReference type="InParanoid" id="A0A3P8XV07"/>
<reference evidence="2" key="1">
    <citation type="journal article" date="2014" name="PLoS ONE">
        <title>The genome and linkage map of the northern pike (Esox lucius): conserved synteny revealed between the salmonid sister group and the Neoteleostei.</title>
        <authorList>
            <person name="Rondeau E.B."/>
            <person name="Minkley D.R."/>
            <person name="Leong J.S."/>
            <person name="Messmer A.M."/>
            <person name="Jantzen J.R."/>
            <person name="von Schalburg K.R."/>
            <person name="Lemon C."/>
            <person name="Bird N.H."/>
            <person name="Koop B.F."/>
        </authorList>
    </citation>
    <scope>NUCLEOTIDE SEQUENCE</scope>
</reference>
<dbReference type="AlphaFoldDB" id="A0A3P8XV07"/>
<reference evidence="1" key="4">
    <citation type="submission" date="2025-09" db="UniProtKB">
        <authorList>
            <consortium name="Ensembl"/>
        </authorList>
    </citation>
    <scope>IDENTIFICATION</scope>
</reference>
<reference evidence="1" key="2">
    <citation type="submission" date="2020-02" db="EMBL/GenBank/DDBJ databases">
        <title>Esox lucius (northern pike) genome, fEsoLuc1, primary haplotype.</title>
        <authorList>
            <person name="Myers G."/>
            <person name="Karagic N."/>
            <person name="Meyer A."/>
            <person name="Pippel M."/>
            <person name="Reichard M."/>
            <person name="Winkler S."/>
            <person name="Tracey A."/>
            <person name="Sims Y."/>
            <person name="Howe K."/>
            <person name="Rhie A."/>
            <person name="Formenti G."/>
            <person name="Durbin R."/>
            <person name="Fedrigo O."/>
            <person name="Jarvis E.D."/>
        </authorList>
    </citation>
    <scope>NUCLEOTIDE SEQUENCE [LARGE SCALE GENOMIC DNA]</scope>
</reference>
<organism evidence="1 2">
    <name type="scientific">Esox lucius</name>
    <name type="common">Northern pike</name>
    <dbReference type="NCBI Taxonomy" id="8010"/>
    <lineage>
        <taxon>Eukaryota</taxon>
        <taxon>Metazoa</taxon>
        <taxon>Chordata</taxon>
        <taxon>Craniata</taxon>
        <taxon>Vertebrata</taxon>
        <taxon>Euteleostomi</taxon>
        <taxon>Actinopterygii</taxon>
        <taxon>Neopterygii</taxon>
        <taxon>Teleostei</taxon>
        <taxon>Protacanthopterygii</taxon>
        <taxon>Esociformes</taxon>
        <taxon>Esocidae</taxon>
        <taxon>Esox</taxon>
    </lineage>
</organism>
<accession>A0A3P8XV07</accession>
<name>A0A3P8XV07_ESOLU</name>
<evidence type="ECO:0000313" key="2">
    <source>
        <dbReference type="Proteomes" id="UP000265140"/>
    </source>
</evidence>
<dbReference type="OMA" id="KPAYHQG"/>
<dbReference type="GeneTree" id="ENSGT00910000148192"/>
<evidence type="ECO:0000313" key="1">
    <source>
        <dbReference type="Ensembl" id="ENSELUP00000008347.2"/>
    </source>
</evidence>
<keyword evidence="2" id="KW-1185">Reference proteome</keyword>
<protein>
    <submittedName>
        <fullName evidence="1">Uncharacterized protein</fullName>
    </submittedName>
</protein>
<dbReference type="Bgee" id="ENSELUG00000008997">
    <property type="expression patterns" value="Expressed in liver and 2 other cell types or tissues"/>
</dbReference>
<proteinExistence type="predicted"/>
<sequence length="91" mass="10219">TYVGALRYLFVDVFNGEVAVQHLDKDLSKLLGGEVVQKRVEHSTEVEEGVRHRVQHHIAAEVASGPVGLWYEGGHQAMHLVGHPEYFIDKM</sequence>
<dbReference type="Ensembl" id="ENSELUT00000005711.3">
    <property type="protein sequence ID" value="ENSELUP00000008347.2"/>
    <property type="gene ID" value="ENSELUG00000008997.3"/>
</dbReference>
<reference evidence="1" key="3">
    <citation type="submission" date="2025-08" db="UniProtKB">
        <authorList>
            <consortium name="Ensembl"/>
        </authorList>
    </citation>
    <scope>IDENTIFICATION</scope>
</reference>